<dbReference type="Proteomes" id="UP000886852">
    <property type="component" value="Unassembled WGS sequence"/>
</dbReference>
<feature type="transmembrane region" description="Helical" evidence="1">
    <location>
        <begin position="62"/>
        <end position="88"/>
    </location>
</feature>
<feature type="transmembrane region" description="Helical" evidence="1">
    <location>
        <begin position="331"/>
        <end position="353"/>
    </location>
</feature>
<dbReference type="EMBL" id="DVOC01000035">
    <property type="protein sequence ID" value="HIU90759.1"/>
    <property type="molecule type" value="Genomic_DNA"/>
</dbReference>
<evidence type="ECO:0000313" key="3">
    <source>
        <dbReference type="EMBL" id="HIU90759.1"/>
    </source>
</evidence>
<keyword evidence="1" id="KW-1133">Transmembrane helix</keyword>
<accession>A0A9D1SPU8</accession>
<organism evidence="3 4">
    <name type="scientific">Candidatus Fimimonas merdipullorum</name>
    <dbReference type="NCBI Taxonomy" id="2840822"/>
    <lineage>
        <taxon>Bacteria</taxon>
        <taxon>Pseudomonadati</taxon>
        <taxon>Myxococcota</taxon>
        <taxon>Myxococcia</taxon>
        <taxon>Myxococcales</taxon>
        <taxon>Cystobacterineae</taxon>
        <taxon>Myxococcaceae</taxon>
        <taxon>Myxococcaceae incertae sedis</taxon>
        <taxon>Candidatus Fimimonas</taxon>
    </lineage>
</organism>
<feature type="transmembrane region" description="Helical" evidence="1">
    <location>
        <begin position="299"/>
        <end position="324"/>
    </location>
</feature>
<comment type="caution">
    <text evidence="3">The sequence shown here is derived from an EMBL/GenBank/DDBJ whole genome shotgun (WGS) entry which is preliminary data.</text>
</comment>
<feature type="transmembrane region" description="Helical" evidence="1">
    <location>
        <begin position="239"/>
        <end position="262"/>
    </location>
</feature>
<feature type="transmembrane region" description="Helical" evidence="1">
    <location>
        <begin position="209"/>
        <end position="227"/>
    </location>
</feature>
<evidence type="ECO:0000313" key="4">
    <source>
        <dbReference type="Proteomes" id="UP000886852"/>
    </source>
</evidence>
<feature type="transmembrane region" description="Helical" evidence="1">
    <location>
        <begin position="365"/>
        <end position="386"/>
    </location>
</feature>
<protein>
    <submittedName>
        <fullName evidence="3">Zinc ribbon domain-containing protein</fullName>
    </submittedName>
</protein>
<reference evidence="3" key="2">
    <citation type="journal article" date="2021" name="PeerJ">
        <title>Extensive microbial diversity within the chicken gut microbiome revealed by metagenomics and culture.</title>
        <authorList>
            <person name="Gilroy R."/>
            <person name="Ravi A."/>
            <person name="Getino M."/>
            <person name="Pursley I."/>
            <person name="Horton D.L."/>
            <person name="Alikhan N.F."/>
            <person name="Baker D."/>
            <person name="Gharbi K."/>
            <person name="Hall N."/>
            <person name="Watson M."/>
            <person name="Adriaenssens E.M."/>
            <person name="Foster-Nyarko E."/>
            <person name="Jarju S."/>
            <person name="Secka A."/>
            <person name="Antonio M."/>
            <person name="Oren A."/>
            <person name="Chaudhuri R.R."/>
            <person name="La Ragione R."/>
            <person name="Hildebrand F."/>
            <person name="Pallen M.J."/>
        </authorList>
    </citation>
    <scope>NUCLEOTIDE SEQUENCE</scope>
    <source>
        <strain evidence="3">ChiHjej12B11-7776</strain>
    </source>
</reference>
<evidence type="ECO:0000256" key="1">
    <source>
        <dbReference type="SAM" id="Phobius"/>
    </source>
</evidence>
<reference evidence="3" key="1">
    <citation type="submission" date="2020-10" db="EMBL/GenBank/DDBJ databases">
        <authorList>
            <person name="Gilroy R."/>
        </authorList>
    </citation>
    <scope>NUCLEOTIDE SEQUENCE</scope>
    <source>
        <strain evidence="3">ChiHjej12B11-7776</strain>
    </source>
</reference>
<dbReference type="InterPro" id="IPR025874">
    <property type="entry name" value="DZR"/>
</dbReference>
<gene>
    <name evidence="3" type="ORF">IAC72_01910</name>
</gene>
<evidence type="ECO:0000259" key="2">
    <source>
        <dbReference type="Pfam" id="PF12773"/>
    </source>
</evidence>
<feature type="domain" description="DZANK-type" evidence="2">
    <location>
        <begin position="3"/>
        <end position="46"/>
    </location>
</feature>
<proteinExistence type="predicted"/>
<sequence>MKCLHCQTENPQEAAFCVNCGKRLDGRCPQCGEPVTEGAAYCSTCGKSLSGCATRAKKYVNLAAHVCAILAALTSLLGVLTMGSALAVRQGTLQVVTQPSVTLYYYFGDAFRIDQTVSQLERVMLTSSALLGTFASTLAIASVVTLFVVTAVRAVKLLNGKEGAFAAGTATYFAFAGGAALFALCTANANTLITDTTRLNVLDGNTTAALIIGLILTVAAIVLKVLAGNVRQEALRGGATLTFATLSAICCGLLSAGAGKFIDADGTTYNLGITYLHQTLSSSLTLEAQDVALANSVTAFSIITFVAMAAAVAFAVTAAYMLLADKKYAKVFGIVSCAAAIVSAVFTICTVTTARDALVTETGLYNLAAPIAVIVLEAIMLVALAIPMPKQSQTKADQAHAEVAQEE</sequence>
<keyword evidence="1" id="KW-0472">Membrane</keyword>
<dbReference type="Pfam" id="PF12773">
    <property type="entry name" value="DZR"/>
    <property type="match status" value="1"/>
</dbReference>
<name>A0A9D1SPU8_9BACT</name>
<keyword evidence="1" id="KW-0812">Transmembrane</keyword>
<dbReference type="AlphaFoldDB" id="A0A9D1SPU8"/>
<feature type="transmembrane region" description="Helical" evidence="1">
    <location>
        <begin position="129"/>
        <end position="152"/>
    </location>
</feature>
<feature type="transmembrane region" description="Helical" evidence="1">
    <location>
        <begin position="164"/>
        <end position="189"/>
    </location>
</feature>